<proteinExistence type="predicted"/>
<evidence type="ECO:0000313" key="1">
    <source>
        <dbReference type="EMBL" id="GAG09318.1"/>
    </source>
</evidence>
<protein>
    <submittedName>
        <fullName evidence="1">Uncharacterized protein</fullName>
    </submittedName>
</protein>
<name>X0V9Y7_9ZZZZ</name>
<comment type="caution">
    <text evidence="1">The sequence shown here is derived from an EMBL/GenBank/DDBJ whole genome shotgun (WGS) entry which is preliminary data.</text>
</comment>
<accession>X0V9Y7</accession>
<dbReference type="AlphaFoldDB" id="X0V9Y7"/>
<feature type="non-terminal residue" evidence="1">
    <location>
        <position position="1"/>
    </location>
</feature>
<organism evidence="1">
    <name type="scientific">marine sediment metagenome</name>
    <dbReference type="NCBI Taxonomy" id="412755"/>
    <lineage>
        <taxon>unclassified sequences</taxon>
        <taxon>metagenomes</taxon>
        <taxon>ecological metagenomes</taxon>
    </lineage>
</organism>
<gene>
    <name evidence="1" type="ORF">S01H1_44678</name>
</gene>
<sequence length="29" mass="3376">KEKAEVAIKNVRSTVERQINFDFILISNI</sequence>
<dbReference type="EMBL" id="BARS01028509">
    <property type="protein sequence ID" value="GAG09318.1"/>
    <property type="molecule type" value="Genomic_DNA"/>
</dbReference>
<reference evidence="1" key="1">
    <citation type="journal article" date="2014" name="Front. Microbiol.">
        <title>High frequency of phylogenetically diverse reductive dehalogenase-homologous genes in deep subseafloor sedimentary metagenomes.</title>
        <authorList>
            <person name="Kawai M."/>
            <person name="Futagami T."/>
            <person name="Toyoda A."/>
            <person name="Takaki Y."/>
            <person name="Nishi S."/>
            <person name="Hori S."/>
            <person name="Arai W."/>
            <person name="Tsubouchi T."/>
            <person name="Morono Y."/>
            <person name="Uchiyama I."/>
            <person name="Ito T."/>
            <person name="Fujiyama A."/>
            <person name="Inagaki F."/>
            <person name="Takami H."/>
        </authorList>
    </citation>
    <scope>NUCLEOTIDE SEQUENCE</scope>
    <source>
        <strain evidence="1">Expedition CK06-06</strain>
    </source>
</reference>